<protein>
    <submittedName>
        <fullName evidence="2">Uncharacterized protein</fullName>
    </submittedName>
</protein>
<evidence type="ECO:0000313" key="2">
    <source>
        <dbReference type="EMBL" id="PWB71386.1"/>
    </source>
</evidence>
<feature type="region of interest" description="Disordered" evidence="1">
    <location>
        <begin position="1"/>
        <end position="25"/>
    </location>
</feature>
<evidence type="ECO:0000313" key="3">
    <source>
        <dbReference type="Proteomes" id="UP000250918"/>
    </source>
</evidence>
<organism evidence="2 3">
    <name type="scientific">candidate division GN15 bacterium</name>
    <dbReference type="NCBI Taxonomy" id="2072418"/>
    <lineage>
        <taxon>Bacteria</taxon>
        <taxon>candidate division GN15</taxon>
    </lineage>
</organism>
<sequence length="83" mass="9149">MSTSKEKIAAIRTNAGRSAGPTDSQIMGPLFLTERTHQLLVPQQHNIRGEPTRTQNLDSSSEAGMRQLRSIAYAWPVSRTSPD</sequence>
<dbReference type="Proteomes" id="UP000250918">
    <property type="component" value="Unassembled WGS sequence"/>
</dbReference>
<comment type="caution">
    <text evidence="2">The sequence shown here is derived from an EMBL/GenBank/DDBJ whole genome shotgun (WGS) entry which is preliminary data.</text>
</comment>
<dbReference type="EMBL" id="PQAP01000116">
    <property type="protein sequence ID" value="PWB71386.1"/>
    <property type="molecule type" value="Genomic_DNA"/>
</dbReference>
<evidence type="ECO:0000256" key="1">
    <source>
        <dbReference type="SAM" id="MobiDB-lite"/>
    </source>
</evidence>
<feature type="non-terminal residue" evidence="2">
    <location>
        <position position="83"/>
    </location>
</feature>
<gene>
    <name evidence="2" type="ORF">C3F09_07935</name>
</gene>
<name>A0A855X1T6_9BACT</name>
<dbReference type="AlphaFoldDB" id="A0A855X1T6"/>
<proteinExistence type="predicted"/>
<reference evidence="2 3" key="1">
    <citation type="journal article" date="2018" name="ISME J.">
        <title>A methanotrophic archaeon couples anaerobic oxidation of methane to Fe(III) reduction.</title>
        <authorList>
            <person name="Cai C."/>
            <person name="Leu A.O."/>
            <person name="Xie G.J."/>
            <person name="Guo J."/>
            <person name="Feng Y."/>
            <person name="Zhao J.X."/>
            <person name="Tyson G.W."/>
            <person name="Yuan Z."/>
            <person name="Hu S."/>
        </authorList>
    </citation>
    <scope>NUCLEOTIDE SEQUENCE [LARGE SCALE GENOMIC DNA]</scope>
    <source>
        <strain evidence="2">FeB_12</strain>
    </source>
</reference>
<accession>A0A855X1T6</accession>